<evidence type="ECO:0000313" key="2">
    <source>
        <dbReference type="EMBL" id="CAF3876059.1"/>
    </source>
</evidence>
<dbReference type="EMBL" id="CAJOBC010005795">
    <property type="protein sequence ID" value="CAF3876059.1"/>
    <property type="molecule type" value="Genomic_DNA"/>
</dbReference>
<dbReference type="Proteomes" id="UP000681722">
    <property type="component" value="Unassembled WGS sequence"/>
</dbReference>
<accession>A0A814PX88</accession>
<keyword evidence="3" id="KW-1185">Reference proteome</keyword>
<feature type="non-terminal residue" evidence="1">
    <location>
        <position position="1"/>
    </location>
</feature>
<dbReference type="EMBL" id="CAJNOQ010005795">
    <property type="protein sequence ID" value="CAF1111742.1"/>
    <property type="molecule type" value="Genomic_DNA"/>
</dbReference>
<protein>
    <submittedName>
        <fullName evidence="1">Uncharacterized protein</fullName>
    </submittedName>
</protein>
<proteinExistence type="predicted"/>
<name>A0A814PX88_9BILA</name>
<organism evidence="1 3">
    <name type="scientific">Didymodactylos carnosus</name>
    <dbReference type="NCBI Taxonomy" id="1234261"/>
    <lineage>
        <taxon>Eukaryota</taxon>
        <taxon>Metazoa</taxon>
        <taxon>Spiralia</taxon>
        <taxon>Gnathifera</taxon>
        <taxon>Rotifera</taxon>
        <taxon>Eurotatoria</taxon>
        <taxon>Bdelloidea</taxon>
        <taxon>Philodinida</taxon>
        <taxon>Philodinidae</taxon>
        <taxon>Didymodactylos</taxon>
    </lineage>
</organism>
<dbReference type="Proteomes" id="UP000663829">
    <property type="component" value="Unassembled WGS sequence"/>
</dbReference>
<evidence type="ECO:0000313" key="1">
    <source>
        <dbReference type="EMBL" id="CAF1111742.1"/>
    </source>
</evidence>
<sequence>QWGTHVIDNLRRYLPNLHRLSFCCGDFRIQWIRLRQRTDILSKPSGIDLLDRLSISIAKHWIIWRFHNPHAQRQARKDNNEDDDPTRVIEHFNSYLQDNYKTSPAFFVGTLEQAVKAALHLDAIENVHRVIIQLVDDGDFTRIEHDIEQELRLSRPEMIFRIKSA</sequence>
<gene>
    <name evidence="1" type="ORF">GPM918_LOCUS19266</name>
    <name evidence="2" type="ORF">SRO942_LOCUS19263</name>
</gene>
<comment type="caution">
    <text evidence="1">The sequence shown here is derived from an EMBL/GenBank/DDBJ whole genome shotgun (WGS) entry which is preliminary data.</text>
</comment>
<evidence type="ECO:0000313" key="3">
    <source>
        <dbReference type="Proteomes" id="UP000663829"/>
    </source>
</evidence>
<dbReference type="AlphaFoldDB" id="A0A814PX88"/>
<reference evidence="1" key="1">
    <citation type="submission" date="2021-02" db="EMBL/GenBank/DDBJ databases">
        <authorList>
            <person name="Nowell W R."/>
        </authorList>
    </citation>
    <scope>NUCLEOTIDE SEQUENCE</scope>
</reference>